<reference evidence="1 2" key="1">
    <citation type="submission" date="2018-02" db="EMBL/GenBank/DDBJ databases">
        <title>Genomic Encyclopedia of Archaeal and Bacterial Type Strains, Phase II (KMG-II): from individual species to whole genera.</title>
        <authorList>
            <person name="Goeker M."/>
        </authorList>
    </citation>
    <scope>NUCLEOTIDE SEQUENCE [LARGE SCALE GENOMIC DNA]</scope>
    <source>
        <strain evidence="1 2">DSM 29526</strain>
    </source>
</reference>
<accession>A0A2S6HZR3</accession>
<keyword evidence="2" id="KW-1185">Reference proteome</keyword>
<proteinExistence type="predicted"/>
<sequence>MEDKHDLEIRITELEKFDFSNFNNARFKEYKTLFFSTFGKIATIPSMHIAAKENKFSRARVSKDKRGFSRLSEMWYPPKHISAAGRLNYPQDRLLYTAENDTTSIIEVHPEKGDFISIINFNIFGIDQFKCLDFGFIREEKKTILTEPSTKSFHDFTCKKCREMVTKDEQYKYSPTILAAKSIFRSPFDAYGYLSVAANFSAINIAFKPEFANKFLKFKDLRVVEVINKMENQIYEVKCLRYSNQLTSDNQFIFDKIDNCKGHIIDSKNSFESQDHT</sequence>
<dbReference type="OrthoDB" id="761857at2"/>
<comment type="caution">
    <text evidence="1">The sequence shown here is derived from an EMBL/GenBank/DDBJ whole genome shotgun (WGS) entry which is preliminary data.</text>
</comment>
<evidence type="ECO:0000313" key="1">
    <source>
        <dbReference type="EMBL" id="PPK83919.1"/>
    </source>
</evidence>
<dbReference type="AlphaFoldDB" id="A0A2S6HZR3"/>
<organism evidence="1 2">
    <name type="scientific">Neolewinella xylanilytica</name>
    <dbReference type="NCBI Taxonomy" id="1514080"/>
    <lineage>
        <taxon>Bacteria</taxon>
        <taxon>Pseudomonadati</taxon>
        <taxon>Bacteroidota</taxon>
        <taxon>Saprospiria</taxon>
        <taxon>Saprospirales</taxon>
        <taxon>Lewinellaceae</taxon>
        <taxon>Neolewinella</taxon>
    </lineage>
</organism>
<dbReference type="Proteomes" id="UP000237662">
    <property type="component" value="Unassembled WGS sequence"/>
</dbReference>
<dbReference type="EMBL" id="PTJC01000010">
    <property type="protein sequence ID" value="PPK83919.1"/>
    <property type="molecule type" value="Genomic_DNA"/>
</dbReference>
<name>A0A2S6HZR3_9BACT</name>
<gene>
    <name evidence="1" type="ORF">CLV84_4291</name>
</gene>
<protein>
    <submittedName>
        <fullName evidence="1">RES domain-containing protein</fullName>
    </submittedName>
</protein>
<evidence type="ECO:0000313" key="2">
    <source>
        <dbReference type="Proteomes" id="UP000237662"/>
    </source>
</evidence>
<dbReference type="RefSeq" id="WP_104421847.1">
    <property type="nucleotide sequence ID" value="NZ_PTJC01000010.1"/>
</dbReference>